<dbReference type="EMBL" id="CP058579">
    <property type="protein sequence ID" value="QLG61137.1"/>
    <property type="molecule type" value="Genomic_DNA"/>
</dbReference>
<dbReference type="KEGG" id="halu:HUG12_05065"/>
<keyword evidence="3" id="KW-1185">Reference proteome</keyword>
<name>A0A7D5Q8Q8_9EURY</name>
<organism evidence="2 3">
    <name type="scientific">Halorarum salinum</name>
    <dbReference type="NCBI Taxonomy" id="2743089"/>
    <lineage>
        <taxon>Archaea</taxon>
        <taxon>Methanobacteriati</taxon>
        <taxon>Methanobacteriota</taxon>
        <taxon>Stenosarchaea group</taxon>
        <taxon>Halobacteria</taxon>
        <taxon>Halobacteriales</taxon>
        <taxon>Haloferacaceae</taxon>
        <taxon>Halorarum</taxon>
    </lineage>
</organism>
<evidence type="ECO:0000256" key="1">
    <source>
        <dbReference type="SAM" id="MobiDB-lite"/>
    </source>
</evidence>
<sequence>MTNRSTCSGRRTRGEELRPGERESISRQLDGLHEAIERLDERMDALDRE</sequence>
<gene>
    <name evidence="2" type="ORF">HUG12_05065</name>
</gene>
<dbReference type="RefSeq" id="WP_179267721.1">
    <property type="nucleotide sequence ID" value="NZ_CP058579.1"/>
</dbReference>
<evidence type="ECO:0000313" key="3">
    <source>
        <dbReference type="Proteomes" id="UP000509626"/>
    </source>
</evidence>
<evidence type="ECO:0000313" key="2">
    <source>
        <dbReference type="EMBL" id="QLG61137.1"/>
    </source>
</evidence>
<protein>
    <submittedName>
        <fullName evidence="2">Uncharacterized protein</fullName>
    </submittedName>
</protein>
<accession>A0A7D5Q8Q8</accession>
<reference evidence="2 3" key="1">
    <citation type="submission" date="2020-06" db="EMBL/GenBank/DDBJ databases">
        <title>NJ-3-1, isolated from saline soil.</title>
        <authorList>
            <person name="Cui H.L."/>
            <person name="Shi X."/>
        </authorList>
    </citation>
    <scope>NUCLEOTIDE SEQUENCE [LARGE SCALE GENOMIC DNA]</scope>
    <source>
        <strain evidence="2 3">NJ-3-1</strain>
    </source>
</reference>
<dbReference type="Proteomes" id="UP000509626">
    <property type="component" value="Chromosome"/>
</dbReference>
<dbReference type="AlphaFoldDB" id="A0A7D5Q8Q8"/>
<feature type="region of interest" description="Disordered" evidence="1">
    <location>
        <begin position="1"/>
        <end position="29"/>
    </location>
</feature>
<proteinExistence type="predicted"/>
<dbReference type="GeneID" id="56036806"/>
<feature type="compositionally biased region" description="Basic and acidic residues" evidence="1">
    <location>
        <begin position="12"/>
        <end position="29"/>
    </location>
</feature>